<keyword evidence="3" id="KW-1185">Reference proteome</keyword>
<accession>A0ABW1YQG3</accession>
<evidence type="ECO:0000313" key="3">
    <source>
        <dbReference type="Proteomes" id="UP001596425"/>
    </source>
</evidence>
<sequence>MFKRIKLQLFGRRAIKGDVALANKEILNAKYKGSWSIPAAYRGEEIVCSKCGTIFTFSAAQKKEYYEVKGGKIYAKIHMCPQCYGKQQA</sequence>
<comment type="caution">
    <text evidence="2">The sequence shown here is derived from an EMBL/GenBank/DDBJ whole genome shotgun (WGS) entry which is preliminary data.</text>
</comment>
<dbReference type="Proteomes" id="UP001596425">
    <property type="component" value="Unassembled WGS sequence"/>
</dbReference>
<proteinExistence type="predicted"/>
<dbReference type="InterPro" id="IPR025306">
    <property type="entry name" value="Zn-bnd_dom_prob"/>
</dbReference>
<reference evidence="3" key="1">
    <citation type="journal article" date="2019" name="Int. J. Syst. Evol. Microbiol.">
        <title>The Global Catalogue of Microorganisms (GCM) 10K type strain sequencing project: providing services to taxonomists for standard genome sequencing and annotation.</title>
        <authorList>
            <consortium name="The Broad Institute Genomics Platform"/>
            <consortium name="The Broad Institute Genome Sequencing Center for Infectious Disease"/>
            <person name="Wu L."/>
            <person name="Ma J."/>
        </authorList>
    </citation>
    <scope>NUCLEOTIDE SEQUENCE [LARGE SCALE GENOMIC DNA]</scope>
    <source>
        <strain evidence="3">CGMCC 1.13718</strain>
    </source>
</reference>
<dbReference type="Pfam" id="PF13451">
    <property type="entry name" value="zf_Tbcl"/>
    <property type="match status" value="1"/>
</dbReference>
<name>A0ABW1YQG3_9GAMM</name>
<gene>
    <name evidence="2" type="ORF">ACFQBM_10120</name>
</gene>
<organism evidence="2 3">
    <name type="scientific">Microbulbifer taiwanensis</name>
    <dbReference type="NCBI Taxonomy" id="986746"/>
    <lineage>
        <taxon>Bacteria</taxon>
        <taxon>Pseudomonadati</taxon>
        <taxon>Pseudomonadota</taxon>
        <taxon>Gammaproteobacteria</taxon>
        <taxon>Cellvibrionales</taxon>
        <taxon>Microbulbiferaceae</taxon>
        <taxon>Microbulbifer</taxon>
    </lineage>
</organism>
<evidence type="ECO:0000313" key="2">
    <source>
        <dbReference type="EMBL" id="MFC6633639.1"/>
    </source>
</evidence>
<evidence type="ECO:0000259" key="1">
    <source>
        <dbReference type="Pfam" id="PF13451"/>
    </source>
</evidence>
<feature type="domain" description="Probable zinc-binding" evidence="1">
    <location>
        <begin position="45"/>
        <end position="88"/>
    </location>
</feature>
<dbReference type="EMBL" id="JBHSVR010000001">
    <property type="protein sequence ID" value="MFC6633639.1"/>
    <property type="molecule type" value="Genomic_DNA"/>
</dbReference>
<protein>
    <submittedName>
        <fullName evidence="2">Zinc-ribbon domain containing protein</fullName>
    </submittedName>
</protein>
<dbReference type="RefSeq" id="WP_193195070.1">
    <property type="nucleotide sequence ID" value="NZ_JACZFR010000076.1"/>
</dbReference>